<dbReference type="Pfam" id="PF01047">
    <property type="entry name" value="MarR"/>
    <property type="match status" value="1"/>
</dbReference>
<dbReference type="Gene3D" id="1.10.10.10">
    <property type="entry name" value="Winged helix-like DNA-binding domain superfamily/Winged helix DNA-binding domain"/>
    <property type="match status" value="1"/>
</dbReference>
<protein>
    <submittedName>
        <fullName evidence="5">DNA-binding transcriptional regulator, MarR family</fullName>
    </submittedName>
</protein>
<dbReference type="InterPro" id="IPR023187">
    <property type="entry name" value="Tscrpt_reg_MarR-type_CS"/>
</dbReference>
<dbReference type="PROSITE" id="PS50995">
    <property type="entry name" value="HTH_MARR_2"/>
    <property type="match status" value="1"/>
</dbReference>
<dbReference type="AlphaFoldDB" id="A0A1G8EFS7"/>
<keyword evidence="3" id="KW-0804">Transcription</keyword>
<accession>A0A1G8EFS7</accession>
<dbReference type="Proteomes" id="UP000198656">
    <property type="component" value="Unassembled WGS sequence"/>
</dbReference>
<keyword evidence="6" id="KW-1185">Reference proteome</keyword>
<reference evidence="6" key="1">
    <citation type="submission" date="2016-10" db="EMBL/GenBank/DDBJ databases">
        <authorList>
            <person name="Varghese N."/>
            <person name="Submissions S."/>
        </authorList>
    </citation>
    <scope>NUCLEOTIDE SEQUENCE [LARGE SCALE GENOMIC DNA]</scope>
    <source>
        <strain evidence="6">DSM 8344</strain>
    </source>
</reference>
<gene>
    <name evidence="5" type="ORF">SAMN05443529_1177</name>
</gene>
<organism evidence="5 6">
    <name type="scientific">Desulfosporosinus hippei DSM 8344</name>
    <dbReference type="NCBI Taxonomy" id="1121419"/>
    <lineage>
        <taxon>Bacteria</taxon>
        <taxon>Bacillati</taxon>
        <taxon>Bacillota</taxon>
        <taxon>Clostridia</taxon>
        <taxon>Eubacteriales</taxon>
        <taxon>Desulfitobacteriaceae</taxon>
        <taxon>Desulfosporosinus</taxon>
    </lineage>
</organism>
<keyword evidence="2 5" id="KW-0238">DNA-binding</keyword>
<proteinExistence type="predicted"/>
<dbReference type="InterPro" id="IPR036388">
    <property type="entry name" value="WH-like_DNA-bd_sf"/>
</dbReference>
<dbReference type="GO" id="GO:0003677">
    <property type="term" value="F:DNA binding"/>
    <property type="evidence" value="ECO:0007669"/>
    <property type="project" value="UniProtKB-KW"/>
</dbReference>
<feature type="domain" description="HTH marR-type" evidence="4">
    <location>
        <begin position="27"/>
        <end position="159"/>
    </location>
</feature>
<name>A0A1G8EFS7_9FIRM</name>
<evidence type="ECO:0000259" key="4">
    <source>
        <dbReference type="PROSITE" id="PS50995"/>
    </source>
</evidence>
<evidence type="ECO:0000313" key="5">
    <source>
        <dbReference type="EMBL" id="SDH68721.1"/>
    </source>
</evidence>
<dbReference type="SMART" id="SM00347">
    <property type="entry name" value="HTH_MARR"/>
    <property type="match status" value="1"/>
</dbReference>
<evidence type="ECO:0000256" key="2">
    <source>
        <dbReference type="ARBA" id="ARBA00023125"/>
    </source>
</evidence>
<dbReference type="STRING" id="1121419.SAMN05443529_1177"/>
<dbReference type="GO" id="GO:0003700">
    <property type="term" value="F:DNA-binding transcription factor activity"/>
    <property type="evidence" value="ECO:0007669"/>
    <property type="project" value="InterPro"/>
</dbReference>
<keyword evidence="1" id="KW-0805">Transcription regulation</keyword>
<dbReference type="PRINTS" id="PR00598">
    <property type="entry name" value="HTHMARR"/>
</dbReference>
<dbReference type="InterPro" id="IPR036390">
    <property type="entry name" value="WH_DNA-bd_sf"/>
</dbReference>
<evidence type="ECO:0000256" key="1">
    <source>
        <dbReference type="ARBA" id="ARBA00023015"/>
    </source>
</evidence>
<evidence type="ECO:0000256" key="3">
    <source>
        <dbReference type="ARBA" id="ARBA00023163"/>
    </source>
</evidence>
<dbReference type="PANTHER" id="PTHR42756">
    <property type="entry name" value="TRANSCRIPTIONAL REGULATOR, MARR"/>
    <property type="match status" value="1"/>
</dbReference>
<sequence length="160" mass="18914">MENTHQKIELLMRCIKALTNETSRNPSKYVCYKLSRVMRKVHRYYEGSLSQYGITPSQFYVLSAVWEKDGLKFKELAKSLEMDGSTLTSILDRLERLDLVERRNDPEDRRSLLVFLTEQAKQQISEMAHLAEKLDQEIKERFTEEEFATFERVLEKLSLD</sequence>
<dbReference type="PANTHER" id="PTHR42756:SF1">
    <property type="entry name" value="TRANSCRIPTIONAL REPRESSOR OF EMRAB OPERON"/>
    <property type="match status" value="1"/>
</dbReference>
<dbReference type="PROSITE" id="PS01117">
    <property type="entry name" value="HTH_MARR_1"/>
    <property type="match status" value="1"/>
</dbReference>
<dbReference type="EMBL" id="FNCP01000017">
    <property type="protein sequence ID" value="SDH68721.1"/>
    <property type="molecule type" value="Genomic_DNA"/>
</dbReference>
<evidence type="ECO:0000313" key="6">
    <source>
        <dbReference type="Proteomes" id="UP000198656"/>
    </source>
</evidence>
<dbReference type="InterPro" id="IPR000835">
    <property type="entry name" value="HTH_MarR-typ"/>
</dbReference>
<dbReference type="SUPFAM" id="SSF46785">
    <property type="entry name" value="Winged helix' DNA-binding domain"/>
    <property type="match status" value="1"/>
</dbReference>